<organism evidence="1 2">
    <name type="scientific">Leptospira noguchii str. 2001034031</name>
    <dbReference type="NCBI Taxonomy" id="1193053"/>
    <lineage>
        <taxon>Bacteria</taxon>
        <taxon>Pseudomonadati</taxon>
        <taxon>Spirochaetota</taxon>
        <taxon>Spirochaetia</taxon>
        <taxon>Leptospirales</taxon>
        <taxon>Leptospiraceae</taxon>
        <taxon>Leptospira</taxon>
    </lineage>
</organism>
<reference evidence="1 2" key="1">
    <citation type="submission" date="2013-01" db="EMBL/GenBank/DDBJ databases">
        <authorList>
            <person name="Harkins D.M."/>
            <person name="Durkin A.S."/>
            <person name="Brinkac L.M."/>
            <person name="Haft D.H."/>
            <person name="Selengut J.D."/>
            <person name="Sanka R."/>
            <person name="DePew J."/>
            <person name="Purushe J."/>
            <person name="Whelen A.C."/>
            <person name="Vinetz J.M."/>
            <person name="Sutton G.G."/>
            <person name="Nierman W.C."/>
            <person name="Fouts D.E."/>
        </authorList>
    </citation>
    <scope>NUCLEOTIDE SEQUENCE [LARGE SCALE GENOMIC DNA]</scope>
    <source>
        <strain evidence="1 2">2001034031</strain>
    </source>
</reference>
<proteinExistence type="predicted"/>
<sequence length="42" mass="4671">MKVKKGCPDIGTTQKTPTNLTDGIYLNEGAFRFTKKNLKISI</sequence>
<accession>M6Y0N1</accession>
<evidence type="ECO:0000313" key="1">
    <source>
        <dbReference type="EMBL" id="EMO87255.1"/>
    </source>
</evidence>
<evidence type="ECO:0000313" key="2">
    <source>
        <dbReference type="Proteomes" id="UP000012138"/>
    </source>
</evidence>
<dbReference type="AlphaFoldDB" id="M6Y0N1"/>
<name>M6Y0N1_9LEPT</name>
<gene>
    <name evidence="1" type="ORF">LEP1GSC024_0258</name>
</gene>
<dbReference type="Proteomes" id="UP000012138">
    <property type="component" value="Unassembled WGS sequence"/>
</dbReference>
<dbReference type="EMBL" id="AKXB02000156">
    <property type="protein sequence ID" value="EMO87255.1"/>
    <property type="molecule type" value="Genomic_DNA"/>
</dbReference>
<comment type="caution">
    <text evidence="1">The sequence shown here is derived from an EMBL/GenBank/DDBJ whole genome shotgun (WGS) entry which is preliminary data.</text>
</comment>
<protein>
    <submittedName>
        <fullName evidence="1">Uncharacterized protein</fullName>
    </submittedName>
</protein>